<keyword evidence="2" id="KW-1185">Reference proteome</keyword>
<comment type="caution">
    <text evidence="1">The sequence shown here is derived from an EMBL/GenBank/DDBJ whole genome shotgun (WGS) entry which is preliminary data.</text>
</comment>
<evidence type="ECO:0000313" key="2">
    <source>
        <dbReference type="Proteomes" id="UP001154282"/>
    </source>
</evidence>
<dbReference type="AlphaFoldDB" id="A0AAV0LZQ3"/>
<name>A0AAV0LZQ3_9ROSI</name>
<protein>
    <submittedName>
        <fullName evidence="1">Uncharacterized protein</fullName>
    </submittedName>
</protein>
<dbReference type="Proteomes" id="UP001154282">
    <property type="component" value="Unassembled WGS sequence"/>
</dbReference>
<reference evidence="1" key="1">
    <citation type="submission" date="2022-08" db="EMBL/GenBank/DDBJ databases">
        <authorList>
            <person name="Gutierrez-Valencia J."/>
        </authorList>
    </citation>
    <scope>NUCLEOTIDE SEQUENCE</scope>
</reference>
<dbReference type="EMBL" id="CAMGYJ010000006">
    <property type="protein sequence ID" value="CAI0438658.1"/>
    <property type="molecule type" value="Genomic_DNA"/>
</dbReference>
<evidence type="ECO:0000313" key="1">
    <source>
        <dbReference type="EMBL" id="CAI0438658.1"/>
    </source>
</evidence>
<proteinExistence type="predicted"/>
<sequence>MVCCTGEGTCPSAENFPQGDQSALGKSCSSSTWEDGEPVQEEICSFEGGLSKQEKCSLSFQPLSYG</sequence>
<accession>A0AAV0LZQ3</accession>
<organism evidence="1 2">
    <name type="scientific">Linum tenue</name>
    <dbReference type="NCBI Taxonomy" id="586396"/>
    <lineage>
        <taxon>Eukaryota</taxon>
        <taxon>Viridiplantae</taxon>
        <taxon>Streptophyta</taxon>
        <taxon>Embryophyta</taxon>
        <taxon>Tracheophyta</taxon>
        <taxon>Spermatophyta</taxon>
        <taxon>Magnoliopsida</taxon>
        <taxon>eudicotyledons</taxon>
        <taxon>Gunneridae</taxon>
        <taxon>Pentapetalae</taxon>
        <taxon>rosids</taxon>
        <taxon>fabids</taxon>
        <taxon>Malpighiales</taxon>
        <taxon>Linaceae</taxon>
        <taxon>Linum</taxon>
    </lineage>
</organism>
<gene>
    <name evidence="1" type="ORF">LITE_LOCUS25878</name>
</gene>